<accession>A0ABU9YNX2</accession>
<name>A0ABU9YNX2_9PROT</name>
<evidence type="ECO:0000313" key="1">
    <source>
        <dbReference type="EMBL" id="MEN2990525.1"/>
    </source>
</evidence>
<dbReference type="InterPro" id="IPR027417">
    <property type="entry name" value="P-loop_NTPase"/>
</dbReference>
<evidence type="ECO:0008006" key="3">
    <source>
        <dbReference type="Google" id="ProtNLM"/>
    </source>
</evidence>
<dbReference type="SUPFAM" id="SSF53795">
    <property type="entry name" value="PEP carboxykinase-like"/>
    <property type="match status" value="1"/>
</dbReference>
<proteinExistence type="predicted"/>
<evidence type="ECO:0000313" key="2">
    <source>
        <dbReference type="Proteomes" id="UP001413721"/>
    </source>
</evidence>
<dbReference type="Proteomes" id="UP001413721">
    <property type="component" value="Unassembled WGS sequence"/>
</dbReference>
<sequence>MHHYRLGGWHLASEVQWPNLLPWPVSDERRADIVVRLGDVAPPTPPVRLERDRMTVGADHRIVFDVPALARFGMSGGHEVVIEPVPGAPWPDIQTCLFTPVLGAICHQRGLVPLHGAGLRTRAGAIAIVGHAGAGKSTTITALAQRGHRILGDDLLVVDPGTMRVQPSFPSVKLSSGSCAALSVDHSGLEPTMRGQDKWHVPVRQAFDPDTTHLTGVIHLQHDPRAARPRLTRLAPLQATVVIYAMVHRAYLSGQPGGQERVLATAARLARRLPAWQLSRTGDLADLPSLLGLIEDLVAADGLAGDQSPGG</sequence>
<dbReference type="Gene3D" id="3.40.50.300">
    <property type="entry name" value="P-loop containing nucleotide triphosphate hydrolases"/>
    <property type="match status" value="1"/>
</dbReference>
<organism evidence="1 2">
    <name type="scientific">Tistrella arctica</name>
    <dbReference type="NCBI Taxonomy" id="3133430"/>
    <lineage>
        <taxon>Bacteria</taxon>
        <taxon>Pseudomonadati</taxon>
        <taxon>Pseudomonadota</taxon>
        <taxon>Alphaproteobacteria</taxon>
        <taxon>Geminicoccales</taxon>
        <taxon>Geminicoccaceae</taxon>
        <taxon>Tistrella</taxon>
    </lineage>
</organism>
<keyword evidence="2" id="KW-1185">Reference proteome</keyword>
<gene>
    <name evidence="1" type="ORF">WG926_19585</name>
</gene>
<protein>
    <recommendedName>
        <fullName evidence="3">HPr kinase/phosphorylase C-terminal domain-containing protein</fullName>
    </recommendedName>
</protein>
<comment type="caution">
    <text evidence="1">The sequence shown here is derived from an EMBL/GenBank/DDBJ whole genome shotgun (WGS) entry which is preliminary data.</text>
</comment>
<reference evidence="1 2" key="1">
    <citation type="submission" date="2024-03" db="EMBL/GenBank/DDBJ databases">
        <title>High-quality draft genome sequencing of Tistrella sp. BH-R2-4.</title>
        <authorList>
            <person name="Dong C."/>
        </authorList>
    </citation>
    <scope>NUCLEOTIDE SEQUENCE [LARGE SCALE GENOMIC DNA]</scope>
    <source>
        <strain evidence="1 2">BH-R2-4</strain>
    </source>
</reference>
<dbReference type="EMBL" id="JBBKTW010000007">
    <property type="protein sequence ID" value="MEN2990525.1"/>
    <property type="molecule type" value="Genomic_DNA"/>
</dbReference>
<dbReference type="RefSeq" id="WP_345931975.1">
    <property type="nucleotide sequence ID" value="NZ_JBBKTV010000002.1"/>
</dbReference>